<evidence type="ECO:0000313" key="1">
    <source>
        <dbReference type="EMBL" id="POM59900.1"/>
    </source>
</evidence>
<protein>
    <submittedName>
        <fullName evidence="1">Pol protein</fullName>
    </submittedName>
</protein>
<organism evidence="1 2">
    <name type="scientific">Phytophthora palmivora</name>
    <dbReference type="NCBI Taxonomy" id="4796"/>
    <lineage>
        <taxon>Eukaryota</taxon>
        <taxon>Sar</taxon>
        <taxon>Stramenopiles</taxon>
        <taxon>Oomycota</taxon>
        <taxon>Peronosporomycetes</taxon>
        <taxon>Peronosporales</taxon>
        <taxon>Peronosporaceae</taxon>
        <taxon>Phytophthora</taxon>
    </lineage>
</organism>
<evidence type="ECO:0000313" key="2">
    <source>
        <dbReference type="Proteomes" id="UP000237271"/>
    </source>
</evidence>
<proteinExistence type="predicted"/>
<keyword evidence="2" id="KW-1185">Reference proteome</keyword>
<gene>
    <name evidence="1" type="ORF">PHPALM_31310</name>
</gene>
<reference evidence="1 2" key="1">
    <citation type="journal article" date="2017" name="Genome Biol. Evol.">
        <title>Phytophthora megakarya and P. palmivora, closely related causal agents of cacao black pod rot, underwent increases in genome sizes and gene numbers by different mechanisms.</title>
        <authorList>
            <person name="Ali S.S."/>
            <person name="Shao J."/>
            <person name="Lary D.J."/>
            <person name="Kronmiller B."/>
            <person name="Shen D."/>
            <person name="Strem M.D."/>
            <person name="Amoako-Attah I."/>
            <person name="Akrofi A.Y."/>
            <person name="Begoude B.A."/>
            <person name="Ten Hoopen G.M."/>
            <person name="Coulibaly K."/>
            <person name="Kebe B.I."/>
            <person name="Melnick R.L."/>
            <person name="Guiltinan M.J."/>
            <person name="Tyler B.M."/>
            <person name="Meinhardt L.W."/>
            <person name="Bailey B.A."/>
        </authorList>
    </citation>
    <scope>NUCLEOTIDE SEQUENCE [LARGE SCALE GENOMIC DNA]</scope>
    <source>
        <strain evidence="2">sbr112.9</strain>
    </source>
</reference>
<comment type="caution">
    <text evidence="1">The sequence shown here is derived from an EMBL/GenBank/DDBJ whole genome shotgun (WGS) entry which is preliminary data.</text>
</comment>
<dbReference type="OrthoDB" id="2630497at2759"/>
<dbReference type="Proteomes" id="UP000237271">
    <property type="component" value="Unassembled WGS sequence"/>
</dbReference>
<dbReference type="EMBL" id="NCKW01016989">
    <property type="protein sequence ID" value="POM59900.1"/>
    <property type="molecule type" value="Genomic_DNA"/>
</dbReference>
<name>A0A2P4X2Y4_9STRA</name>
<accession>A0A2P4X2Y4</accession>
<dbReference type="AlphaFoldDB" id="A0A2P4X2Y4"/>
<sequence>MVEFALSNAATTPPDAANLAGGAPMLPSLTIISRVRDAIALAQGKQKGFSDNHSRRKFNVFNVRELVLLDTKNLPLNLVNSVESDKIMHRFIGPFAALARHDTVYTIDLPKRQWRRSRRSTWSVLSGITIH</sequence>